<keyword evidence="2" id="KW-0677">Repeat</keyword>
<keyword evidence="5" id="KW-1185">Reference proteome</keyword>
<evidence type="ECO:0000256" key="2">
    <source>
        <dbReference type="ARBA" id="ARBA00022737"/>
    </source>
</evidence>
<evidence type="ECO:0000313" key="4">
    <source>
        <dbReference type="EMBL" id="OAP62860.1"/>
    </source>
</evidence>
<dbReference type="InterPro" id="IPR015943">
    <property type="entry name" value="WD40/YVTN_repeat-like_dom_sf"/>
</dbReference>
<evidence type="ECO:0000256" key="1">
    <source>
        <dbReference type="ARBA" id="ARBA00022574"/>
    </source>
</evidence>
<dbReference type="SUPFAM" id="SSF50978">
    <property type="entry name" value="WD40 repeat-like"/>
    <property type="match status" value="1"/>
</dbReference>
<name>A0A178ZST1_9EURO</name>
<dbReference type="RefSeq" id="XP_018696227.1">
    <property type="nucleotide sequence ID" value="XM_018833603.1"/>
</dbReference>
<proteinExistence type="predicted"/>
<dbReference type="Proteomes" id="UP000078343">
    <property type="component" value="Unassembled WGS sequence"/>
</dbReference>
<dbReference type="PANTHER" id="PTHR19848">
    <property type="entry name" value="WD40 REPEAT PROTEIN"/>
    <property type="match status" value="1"/>
</dbReference>
<organism evidence="4 5">
    <name type="scientific">Fonsecaea erecta</name>
    <dbReference type="NCBI Taxonomy" id="1367422"/>
    <lineage>
        <taxon>Eukaryota</taxon>
        <taxon>Fungi</taxon>
        <taxon>Dikarya</taxon>
        <taxon>Ascomycota</taxon>
        <taxon>Pezizomycotina</taxon>
        <taxon>Eurotiomycetes</taxon>
        <taxon>Chaetothyriomycetidae</taxon>
        <taxon>Chaetothyriales</taxon>
        <taxon>Herpotrichiellaceae</taxon>
        <taxon>Fonsecaea</taxon>
    </lineage>
</organism>
<dbReference type="Pfam" id="PF00400">
    <property type="entry name" value="WD40"/>
    <property type="match status" value="1"/>
</dbReference>
<dbReference type="STRING" id="1367422.A0A178ZST1"/>
<accession>A0A178ZST1</accession>
<reference evidence="4 5" key="1">
    <citation type="submission" date="2016-04" db="EMBL/GenBank/DDBJ databases">
        <title>Draft genome of Fonsecaea erecta CBS 125763.</title>
        <authorList>
            <person name="Weiss V.A."/>
            <person name="Vicente V.A."/>
            <person name="Raittz R.T."/>
            <person name="Moreno L.F."/>
            <person name="De Souza E.M."/>
            <person name="Pedrosa F.O."/>
            <person name="Steffens M.B."/>
            <person name="Faoro H."/>
            <person name="Tadra-Sfeir M.Z."/>
            <person name="Najafzadeh M.J."/>
            <person name="Felipe M.S."/>
            <person name="Teixeira M."/>
            <person name="Sun J."/>
            <person name="Xi L."/>
            <person name="Gomes R."/>
            <person name="De Azevedo C.M."/>
            <person name="Salgado C.G."/>
            <person name="Da Silva M.B."/>
            <person name="Nascimento M.F."/>
            <person name="Queiroz-Telles F."/>
            <person name="Attili D.S."/>
            <person name="Gorbushina A."/>
        </authorList>
    </citation>
    <scope>NUCLEOTIDE SEQUENCE [LARGE SCALE GENOMIC DNA]</scope>
    <source>
        <strain evidence="4 5">CBS 125763</strain>
    </source>
</reference>
<dbReference type="PANTHER" id="PTHR19848:SF8">
    <property type="entry name" value="F-BOX AND WD REPEAT DOMAIN CONTAINING 7"/>
    <property type="match status" value="1"/>
</dbReference>
<evidence type="ECO:0000313" key="5">
    <source>
        <dbReference type="Proteomes" id="UP000078343"/>
    </source>
</evidence>
<dbReference type="InterPro" id="IPR036322">
    <property type="entry name" value="WD40_repeat_dom_sf"/>
</dbReference>
<dbReference type="AlphaFoldDB" id="A0A178ZST1"/>
<evidence type="ECO:0000256" key="3">
    <source>
        <dbReference type="PROSITE-ProRule" id="PRU00221"/>
    </source>
</evidence>
<dbReference type="EMBL" id="LVYI01000002">
    <property type="protein sequence ID" value="OAP62860.1"/>
    <property type="molecule type" value="Genomic_DNA"/>
</dbReference>
<protein>
    <submittedName>
        <fullName evidence="4">Uncharacterized protein</fullName>
    </submittedName>
</protein>
<dbReference type="SMART" id="SM00320">
    <property type="entry name" value="WD40"/>
    <property type="match status" value="3"/>
</dbReference>
<dbReference type="InterPro" id="IPR001680">
    <property type="entry name" value="WD40_rpt"/>
</dbReference>
<dbReference type="GeneID" id="30006257"/>
<dbReference type="Gene3D" id="2.130.10.10">
    <property type="entry name" value="YVTN repeat-like/Quinoprotein amine dehydrogenase"/>
    <property type="match status" value="2"/>
</dbReference>
<feature type="repeat" description="WD" evidence="3">
    <location>
        <begin position="233"/>
        <end position="259"/>
    </location>
</feature>
<dbReference type="PROSITE" id="PS50082">
    <property type="entry name" value="WD_REPEATS_2"/>
    <property type="match status" value="1"/>
</dbReference>
<dbReference type="OrthoDB" id="4132932at2759"/>
<comment type="caution">
    <text evidence="4">The sequence shown here is derived from an EMBL/GenBank/DDBJ whole genome shotgun (WGS) entry which is preliminary data.</text>
</comment>
<sequence>MKSGAIFVYDQSTCQERLVLQHKAHGEDSLSVPHVNAKVPQAVRLLAFDSSDMRLASASTHSICVWSIGGELLHMFLLQDSCVLLEFSPEQNGVIGVTRSSQIFRWNLLEAEEELFVPRVYIRRQSPGNTRQEKQVLPCQAPLAAAVSPDRSLLALLYRGRPIYLYNLEDDAIIGQCGRDVGSKVPNISVQTALFNPNPELNLLAVAYQDGELAIYDSCTQNELVKVDGDAYSLAASPDGRTLGSGNTRGTINLWDFQTLCLLYSIKSGLDEVRRLSFTGDGLRVVDIRDSRTKIWEPSALVRRSVEEDANMSDAAVLDAPVVGANDDIISITAMCPDETGEFVFAGRDDGSVVAYAVSTGLFHSEVHSHSHGMLITKIAFQNGLLASADVGGRTIM</sequence>
<keyword evidence="1 3" id="KW-0853">WD repeat</keyword>
<gene>
    <name evidence="4" type="ORF">AYL99_02087</name>
</gene>